<keyword evidence="5" id="KW-1185">Reference proteome</keyword>
<dbReference type="SUPFAM" id="SSF46689">
    <property type="entry name" value="Homeodomain-like"/>
    <property type="match status" value="1"/>
</dbReference>
<dbReference type="InterPro" id="IPR054422">
    <property type="entry name" value="TetR-like_HI_0893_C"/>
</dbReference>
<organism evidence="4 5">
    <name type="scientific">Alginatibacterium sediminis</name>
    <dbReference type="NCBI Taxonomy" id="2164068"/>
    <lineage>
        <taxon>Bacteria</taxon>
        <taxon>Pseudomonadati</taxon>
        <taxon>Pseudomonadota</taxon>
        <taxon>Gammaproteobacteria</taxon>
        <taxon>Alteromonadales</taxon>
        <taxon>Alteromonadaceae</taxon>
        <taxon>Alginatibacterium</taxon>
    </lineage>
</organism>
<dbReference type="PROSITE" id="PS50977">
    <property type="entry name" value="HTH_TETR_2"/>
    <property type="match status" value="1"/>
</dbReference>
<evidence type="ECO:0000259" key="3">
    <source>
        <dbReference type="PROSITE" id="PS50977"/>
    </source>
</evidence>
<gene>
    <name evidence="4" type="ORF">DBZ36_02560</name>
</gene>
<keyword evidence="1 2" id="KW-0238">DNA-binding</keyword>
<dbReference type="GO" id="GO:0000976">
    <property type="term" value="F:transcription cis-regulatory region binding"/>
    <property type="evidence" value="ECO:0007669"/>
    <property type="project" value="TreeGrafter"/>
</dbReference>
<sequence length="204" mass="22938">MNVHSLFVEAMSPDKTRLILDATEEVIAQQGIMNTSMSKVAKHAGVAAGTIYLHFTDKSELISKLRERNIRDFSLVLLAGHDATLSFQQQFENLWANSYNFHLRYPEKVKLREMMRLLPDYESSWQQFMDLFTPLTEFFGQGVAQGVLKPLPGPILYSLGFGPIGEFSHQSTNQGLVMSQELQKLAVLACWDAIALNPSISISE</sequence>
<feature type="domain" description="HTH tetR-type" evidence="3">
    <location>
        <begin position="13"/>
        <end position="73"/>
    </location>
</feature>
<dbReference type="PANTHER" id="PTHR30055:SF207">
    <property type="entry name" value="HTH-TYPE TRANSCRIPTIONAL REPRESSOR FATR"/>
    <property type="match status" value="1"/>
</dbReference>
<dbReference type="PANTHER" id="PTHR30055">
    <property type="entry name" value="HTH-TYPE TRANSCRIPTIONAL REGULATOR RUTR"/>
    <property type="match status" value="1"/>
</dbReference>
<evidence type="ECO:0000256" key="2">
    <source>
        <dbReference type="PROSITE-ProRule" id="PRU00335"/>
    </source>
</evidence>
<proteinExistence type="predicted"/>
<dbReference type="Pfam" id="PF22604">
    <property type="entry name" value="TetR_HI_0893_C"/>
    <property type="match status" value="1"/>
</dbReference>
<accession>A0A420ELM4</accession>
<dbReference type="Proteomes" id="UP000286482">
    <property type="component" value="Unassembled WGS sequence"/>
</dbReference>
<reference evidence="4 5" key="1">
    <citation type="submission" date="2018-09" db="EMBL/GenBank/DDBJ databases">
        <authorList>
            <person name="Wang Z."/>
        </authorList>
    </citation>
    <scope>NUCLEOTIDE SEQUENCE [LARGE SCALE GENOMIC DNA]</scope>
    <source>
        <strain evidence="4 5">ALS 81</strain>
    </source>
</reference>
<dbReference type="PRINTS" id="PR00455">
    <property type="entry name" value="HTHTETR"/>
</dbReference>
<feature type="DNA-binding region" description="H-T-H motif" evidence="2">
    <location>
        <begin position="36"/>
        <end position="55"/>
    </location>
</feature>
<dbReference type="Pfam" id="PF00440">
    <property type="entry name" value="TetR_N"/>
    <property type="match status" value="1"/>
</dbReference>
<dbReference type="GO" id="GO:0003700">
    <property type="term" value="F:DNA-binding transcription factor activity"/>
    <property type="evidence" value="ECO:0007669"/>
    <property type="project" value="TreeGrafter"/>
</dbReference>
<dbReference type="PROSITE" id="PS01081">
    <property type="entry name" value="HTH_TETR_1"/>
    <property type="match status" value="1"/>
</dbReference>
<evidence type="ECO:0000313" key="4">
    <source>
        <dbReference type="EMBL" id="RKF21550.1"/>
    </source>
</evidence>
<dbReference type="InterPro" id="IPR050109">
    <property type="entry name" value="HTH-type_TetR-like_transc_reg"/>
</dbReference>
<name>A0A420ELM4_9ALTE</name>
<dbReference type="InterPro" id="IPR001647">
    <property type="entry name" value="HTH_TetR"/>
</dbReference>
<evidence type="ECO:0000313" key="5">
    <source>
        <dbReference type="Proteomes" id="UP000286482"/>
    </source>
</evidence>
<dbReference type="AlphaFoldDB" id="A0A420ELM4"/>
<dbReference type="EMBL" id="RAQO01000002">
    <property type="protein sequence ID" value="RKF21550.1"/>
    <property type="molecule type" value="Genomic_DNA"/>
</dbReference>
<dbReference type="Gene3D" id="1.10.357.10">
    <property type="entry name" value="Tetracycline Repressor, domain 2"/>
    <property type="match status" value="1"/>
</dbReference>
<dbReference type="InterPro" id="IPR009057">
    <property type="entry name" value="Homeodomain-like_sf"/>
</dbReference>
<protein>
    <submittedName>
        <fullName evidence="4">TetR/AcrR family transcriptional regulator</fullName>
    </submittedName>
</protein>
<dbReference type="InterPro" id="IPR023772">
    <property type="entry name" value="DNA-bd_HTH_TetR-type_CS"/>
</dbReference>
<evidence type="ECO:0000256" key="1">
    <source>
        <dbReference type="ARBA" id="ARBA00023125"/>
    </source>
</evidence>
<comment type="caution">
    <text evidence="4">The sequence shown here is derived from an EMBL/GenBank/DDBJ whole genome shotgun (WGS) entry which is preliminary data.</text>
</comment>